<dbReference type="EMBL" id="JAUJEA010000002">
    <property type="protein sequence ID" value="MDN5201259.1"/>
    <property type="molecule type" value="Genomic_DNA"/>
</dbReference>
<evidence type="ECO:0000313" key="2">
    <source>
        <dbReference type="Proteomes" id="UP001172082"/>
    </source>
</evidence>
<reference evidence="1" key="1">
    <citation type="submission" date="2023-06" db="EMBL/GenBank/DDBJ databases">
        <title>Genomic of Parafulvivirga corallium.</title>
        <authorList>
            <person name="Wang G."/>
        </authorList>
    </citation>
    <scope>NUCLEOTIDE SEQUENCE</scope>
    <source>
        <strain evidence="1">BMA10</strain>
    </source>
</reference>
<name>A0ABT8KKL2_9BACT</name>
<accession>A0ABT8KKL2</accession>
<dbReference type="SUPFAM" id="SSF49464">
    <property type="entry name" value="Carboxypeptidase regulatory domain-like"/>
    <property type="match status" value="1"/>
</dbReference>
<dbReference type="Pfam" id="PF13715">
    <property type="entry name" value="CarbopepD_reg_2"/>
    <property type="match status" value="1"/>
</dbReference>
<evidence type="ECO:0000313" key="1">
    <source>
        <dbReference type="EMBL" id="MDN5201259.1"/>
    </source>
</evidence>
<protein>
    <submittedName>
        <fullName evidence="1">DUF5686 and carboxypeptidase regulatory-like domain-containing protein</fullName>
    </submittedName>
</protein>
<dbReference type="Pfam" id="PF18939">
    <property type="entry name" value="DUF5686"/>
    <property type="match status" value="1"/>
</dbReference>
<dbReference type="Proteomes" id="UP001172082">
    <property type="component" value="Unassembled WGS sequence"/>
</dbReference>
<comment type="caution">
    <text evidence="1">The sequence shown here is derived from an EMBL/GenBank/DDBJ whole genome shotgun (WGS) entry which is preliminary data.</text>
</comment>
<keyword evidence="2" id="KW-1185">Reference proteome</keyword>
<sequence length="809" mass="93999">MHIRFTLLFIFLLCNQSFGAKIYGRVVDEHGNGLSFTTLHVKGTSIGTTSNADGYYSLEIASGSYDLIFQFVGYSTLVKHVDVGQEDLELNVTLKSEILALNEVVINANNEDPAYEIIRKAIKKRKSYLNEVKGFDCDVYIKGLQRLDERPDKIFGINVTIDTGIVYLSESVSTFSFQHPGKIKEKMISSKVSGRNNAFSFNQASEMMFSFYENIIKVEGLTERGLVSPIANNALLFYRYKLEGTSIEAGRIINKIKVMPIRKTDPVFTGHIYIVEDSWRIHSVDLLLTKDNQIEFVDSLFVNQVYAPVEQNKWMILSQKFTFRFNAFGFKGSGYFISVHSDYQIEPDYEKKYFTNEIMLVEEDANKRDSAYWRKIRPMPLTIKELKDYKIKDSLQVVKESKLYKDSIDRKSNKANFGNVFLTGYTFRKSYKRQYFFVDPLISLFQFNTIEGLATNIKVAYVKAFENRKFYRIEPELRYGFSNNKLNARIRALYYYNPKKFSYGSLSFGTFIHQINQENPINPLTNTITTLTEERNYIKLFQKTFVELKHRTELFNGGLLTSSLEFSEREQLFNSSDFTFNDRENRVYGPNTPVNTILEDTSFPIHQTLLVNFNLRLRIGQKYISMPNRKISLGTKYPTINLQFSKALKNVLGSDTQFDLFQMSIEDDMKFGLLGSANYLIKAGTFLNRDRLTFIDYKHFNGNRTYFGRFELGNFQLLDYYLYSTNGSFLQGHYEQHFNGFIINKLPLIRKTKVQTVVTLNYLRTKRLNNYYEIGFGLEHIFKFLRVDYFTSISNAENARHGVRLGFGF</sequence>
<organism evidence="1 2">
    <name type="scientific">Splendidivirga corallicola</name>
    <dbReference type="NCBI Taxonomy" id="3051826"/>
    <lineage>
        <taxon>Bacteria</taxon>
        <taxon>Pseudomonadati</taxon>
        <taxon>Bacteroidota</taxon>
        <taxon>Cytophagia</taxon>
        <taxon>Cytophagales</taxon>
        <taxon>Splendidivirgaceae</taxon>
        <taxon>Splendidivirga</taxon>
    </lineage>
</organism>
<dbReference type="Gene3D" id="2.60.40.1120">
    <property type="entry name" value="Carboxypeptidase-like, regulatory domain"/>
    <property type="match status" value="1"/>
</dbReference>
<dbReference type="InterPro" id="IPR008969">
    <property type="entry name" value="CarboxyPept-like_regulatory"/>
</dbReference>
<gene>
    <name evidence="1" type="ORF">QQ008_07800</name>
</gene>
<proteinExistence type="predicted"/>
<dbReference type="InterPro" id="IPR043741">
    <property type="entry name" value="DUF5686"/>
</dbReference>